<gene>
    <name evidence="2" type="ORF">KP79_PYT01282</name>
</gene>
<evidence type="ECO:0000313" key="3">
    <source>
        <dbReference type="Proteomes" id="UP000242188"/>
    </source>
</evidence>
<evidence type="ECO:0000313" key="2">
    <source>
        <dbReference type="EMBL" id="OWF47690.1"/>
    </source>
</evidence>
<dbReference type="STRING" id="6573.A0A210QG16"/>
<feature type="domain" description="DUF6589" evidence="1">
    <location>
        <begin position="177"/>
        <end position="325"/>
    </location>
</feature>
<evidence type="ECO:0000259" key="1">
    <source>
        <dbReference type="Pfam" id="PF20231"/>
    </source>
</evidence>
<name>A0A210QG16_MIZYE</name>
<dbReference type="EMBL" id="NEDP02003823">
    <property type="protein sequence ID" value="OWF47690.1"/>
    <property type="molecule type" value="Genomic_DNA"/>
</dbReference>
<accession>A0A210QG16</accession>
<dbReference type="OrthoDB" id="6099452at2759"/>
<comment type="caution">
    <text evidence="2">The sequence shown here is derived from an EMBL/GenBank/DDBJ whole genome shotgun (WGS) entry which is preliminary data.</text>
</comment>
<dbReference type="Proteomes" id="UP000242188">
    <property type="component" value="Unassembled WGS sequence"/>
</dbReference>
<organism evidence="2 3">
    <name type="scientific">Mizuhopecten yessoensis</name>
    <name type="common">Japanese scallop</name>
    <name type="synonym">Patinopecten yessoensis</name>
    <dbReference type="NCBI Taxonomy" id="6573"/>
    <lineage>
        <taxon>Eukaryota</taxon>
        <taxon>Metazoa</taxon>
        <taxon>Spiralia</taxon>
        <taxon>Lophotrochozoa</taxon>
        <taxon>Mollusca</taxon>
        <taxon>Bivalvia</taxon>
        <taxon>Autobranchia</taxon>
        <taxon>Pteriomorphia</taxon>
        <taxon>Pectinida</taxon>
        <taxon>Pectinoidea</taxon>
        <taxon>Pectinidae</taxon>
        <taxon>Mizuhopecten</taxon>
    </lineage>
</organism>
<sequence>MMEFTWDKFYEELQIRAPNILKVVSAIESDIPMQVSGKKFLHILHTVASGLHGRSQEMSALHYQVGFILVHGGCTAHDITRLAKLGISMTPQSVHGLLAKWKENLDAEIIKLKEDWEIGENVKYQLVGDNWDKNILPSFRTSQQQTISLHLFNLIAVVDRVKVLPVPSNPLPFHDIKLDQFLPSPKEQELLKAELVFIVATSVIANIPQLTCLLQNIYPKHLNHKYSTQAGLKTTQYPFGLFDCNETKTTDVIQLLKDLQKKYVPYINNEIKEPLLFGGDRLTDERFQGAQQALSNGETASDRLEGFISKIEDFHRLMNFLEVIMIIIHYL</sequence>
<keyword evidence="3" id="KW-1185">Reference proteome</keyword>
<reference evidence="2 3" key="1">
    <citation type="journal article" date="2017" name="Nat. Ecol. Evol.">
        <title>Scallop genome provides insights into evolution of bilaterian karyotype and development.</title>
        <authorList>
            <person name="Wang S."/>
            <person name="Zhang J."/>
            <person name="Jiao W."/>
            <person name="Li J."/>
            <person name="Xun X."/>
            <person name="Sun Y."/>
            <person name="Guo X."/>
            <person name="Huan P."/>
            <person name="Dong B."/>
            <person name="Zhang L."/>
            <person name="Hu X."/>
            <person name="Sun X."/>
            <person name="Wang J."/>
            <person name="Zhao C."/>
            <person name="Wang Y."/>
            <person name="Wang D."/>
            <person name="Huang X."/>
            <person name="Wang R."/>
            <person name="Lv J."/>
            <person name="Li Y."/>
            <person name="Zhang Z."/>
            <person name="Liu B."/>
            <person name="Lu W."/>
            <person name="Hui Y."/>
            <person name="Liang J."/>
            <person name="Zhou Z."/>
            <person name="Hou R."/>
            <person name="Li X."/>
            <person name="Liu Y."/>
            <person name="Li H."/>
            <person name="Ning X."/>
            <person name="Lin Y."/>
            <person name="Zhao L."/>
            <person name="Xing Q."/>
            <person name="Dou J."/>
            <person name="Li Y."/>
            <person name="Mao J."/>
            <person name="Guo H."/>
            <person name="Dou H."/>
            <person name="Li T."/>
            <person name="Mu C."/>
            <person name="Jiang W."/>
            <person name="Fu Q."/>
            <person name="Fu X."/>
            <person name="Miao Y."/>
            <person name="Liu J."/>
            <person name="Yu Q."/>
            <person name="Li R."/>
            <person name="Liao H."/>
            <person name="Li X."/>
            <person name="Kong Y."/>
            <person name="Jiang Z."/>
            <person name="Chourrout D."/>
            <person name="Li R."/>
            <person name="Bao Z."/>
        </authorList>
    </citation>
    <scope>NUCLEOTIDE SEQUENCE [LARGE SCALE GENOMIC DNA]</scope>
    <source>
        <strain evidence="2 3">PY_sf001</strain>
    </source>
</reference>
<protein>
    <recommendedName>
        <fullName evidence="1">DUF6589 domain-containing protein</fullName>
    </recommendedName>
</protein>
<dbReference type="InterPro" id="IPR046496">
    <property type="entry name" value="DUF6589"/>
</dbReference>
<dbReference type="Pfam" id="PF20231">
    <property type="entry name" value="DUF6589"/>
    <property type="match status" value="1"/>
</dbReference>
<dbReference type="AlphaFoldDB" id="A0A210QG16"/>
<proteinExistence type="predicted"/>